<dbReference type="EMBL" id="VHIR01000011">
    <property type="protein sequence ID" value="TQE43235.1"/>
    <property type="molecule type" value="Genomic_DNA"/>
</dbReference>
<proteinExistence type="predicted"/>
<reference evidence="7 8" key="1">
    <citation type="submission" date="2019-06" db="EMBL/GenBank/DDBJ databases">
        <title>Draft genome of C. phoceense Strain 272.</title>
        <authorList>
            <person name="Pacheco L.G.C."/>
            <person name="Barberis C.M."/>
            <person name="Almuzara M.N."/>
            <person name="Traglia G.M."/>
            <person name="Santos C.S."/>
            <person name="Rocha D.J.P.G."/>
            <person name="Aguiar E.R.G.R."/>
            <person name="Vay C.A."/>
        </authorList>
    </citation>
    <scope>NUCLEOTIDE SEQUENCE [LARGE SCALE GENOMIC DNA]</scope>
    <source>
        <strain evidence="7 8">272</strain>
    </source>
</reference>
<dbReference type="NCBIfam" id="TIGR03062">
    <property type="entry name" value="pip_yhgE_Cterm"/>
    <property type="match status" value="1"/>
</dbReference>
<keyword evidence="2 5" id="KW-0812">Transmembrane</keyword>
<evidence type="ECO:0000313" key="8">
    <source>
        <dbReference type="Proteomes" id="UP000318080"/>
    </source>
</evidence>
<dbReference type="NCBIfam" id="TIGR03061">
    <property type="entry name" value="pip_yhgE_Nterm"/>
    <property type="match status" value="1"/>
</dbReference>
<feature type="transmembrane region" description="Helical" evidence="5">
    <location>
        <begin position="531"/>
        <end position="552"/>
    </location>
</feature>
<sequence length="813" mass="86591">MWRTPAVWIIAIGVLVTPALYSWFNVRAFWDPYKNTEHLQVAVVNEDRGADSELTGHLNVGGQLVDKLHDNHKLGWQFMDADQAAEAVRRGDVFASVTVPAEFSQDFVSLFEGEYHQPTLHYEVNEKLNAVAPKITDTGASTLEETIGQTFKESVAEAVTSELRDKGGELNTKLTDAGNSAAGNFGETADSLENAHGILAGVRDELAAAQPKVAQTQQTLRDVNATLADARSSLARVNSLSAGIRETAGETGRSLTDARAEGTEALADGTAAANATVGTLTGELRGALGGLDAASRAATTLRDQTGALLKIVPGQFAGDLRATHDQAAATVDSIDRLRGDAQRGLDELDTATSALDDAVAQAKDAQGGLVGTARIDAALAGVESTTARLSARLDAQEELVGQAGELIGGIGKQLQGADQVLASFDADLGDIESTLRTARTDILALTQDANNDKTLTTVRGLDTVAVSSFLAAPAQVDSHSVFPVEHYGSGMSSLFTNLALWIGAFMLLIIYRSEVDGARTVRQAYTARYLFLGIMAVAQALIVSVGNLAFGVETVSPAAYVATAALIALAYLSIIFFLVSTFGHIGRVIAVVLAFIQIPGASGLYPIEMTPSFFRELYPWLPVSYGISMMRETVGGFYSLHYWRDLAALAGMALLAFIAGVILRRRLAHVNTMVNEELAAGGLITNEEIHAQGSRYKLADLLVVLQDRTAFTEGLGGRWRGVRGHYAQVVTITIATGFLLIVAFGVIAHFDAGNKSLYFGLSLLVTLVALGVILTLEYVKQSLARAEDLARLPENELRRHLRAESLPEGDTHA</sequence>
<comment type="caution">
    <text evidence="7">The sequence shown here is derived from an EMBL/GenBank/DDBJ whole genome shotgun (WGS) entry which is preliminary data.</text>
</comment>
<comment type="subcellular location">
    <subcellularLocation>
        <location evidence="1">Membrane</location>
        <topology evidence="1">Multi-pass membrane protein</topology>
    </subcellularLocation>
</comment>
<keyword evidence="3 5" id="KW-1133">Transmembrane helix</keyword>
<keyword evidence="4 5" id="KW-0472">Membrane</keyword>
<dbReference type="InterPro" id="IPR017501">
    <property type="entry name" value="Phage_infect_YhgE_C"/>
</dbReference>
<dbReference type="AlphaFoldDB" id="A0A540R667"/>
<evidence type="ECO:0000259" key="6">
    <source>
        <dbReference type="Pfam" id="PF12698"/>
    </source>
</evidence>
<feature type="transmembrane region" description="Helical" evidence="5">
    <location>
        <begin position="494"/>
        <end position="511"/>
    </location>
</feature>
<dbReference type="InterPro" id="IPR013525">
    <property type="entry name" value="ABC2_TM"/>
</dbReference>
<evidence type="ECO:0000256" key="2">
    <source>
        <dbReference type="ARBA" id="ARBA00022692"/>
    </source>
</evidence>
<feature type="transmembrane region" description="Helical" evidence="5">
    <location>
        <begin position="726"/>
        <end position="750"/>
    </location>
</feature>
<accession>A0A540R667</accession>
<dbReference type="PANTHER" id="PTHR43077:SF10">
    <property type="entry name" value="TRANSPORT PERMEASE PROTEIN"/>
    <property type="match status" value="1"/>
</dbReference>
<dbReference type="InterPro" id="IPR051328">
    <property type="entry name" value="T7SS_ABC-Transporter"/>
</dbReference>
<dbReference type="Pfam" id="PF12698">
    <property type="entry name" value="ABC2_membrane_3"/>
    <property type="match status" value="1"/>
</dbReference>
<feature type="domain" description="ABC-2 type transporter transmembrane" evidence="6">
    <location>
        <begin position="486"/>
        <end position="661"/>
    </location>
</feature>
<feature type="transmembrane region" description="Helical" evidence="5">
    <location>
        <begin position="585"/>
        <end position="605"/>
    </location>
</feature>
<dbReference type="STRING" id="1686286.GCA_900092335_01641"/>
<evidence type="ECO:0000256" key="3">
    <source>
        <dbReference type="ARBA" id="ARBA00022989"/>
    </source>
</evidence>
<dbReference type="GO" id="GO:0140359">
    <property type="term" value="F:ABC-type transporter activity"/>
    <property type="evidence" value="ECO:0007669"/>
    <property type="project" value="InterPro"/>
</dbReference>
<evidence type="ECO:0000256" key="5">
    <source>
        <dbReference type="SAM" id="Phobius"/>
    </source>
</evidence>
<dbReference type="Gene3D" id="3.40.1710.10">
    <property type="entry name" value="abc type-2 transporter like domain"/>
    <property type="match status" value="1"/>
</dbReference>
<dbReference type="InterPro" id="IPR017500">
    <property type="entry name" value="Phage_infect_YhgE_N"/>
</dbReference>
<organism evidence="7 8">
    <name type="scientific">Corynebacterium phoceense</name>
    <dbReference type="NCBI Taxonomy" id="1686286"/>
    <lineage>
        <taxon>Bacteria</taxon>
        <taxon>Bacillati</taxon>
        <taxon>Actinomycetota</taxon>
        <taxon>Actinomycetes</taxon>
        <taxon>Mycobacteriales</taxon>
        <taxon>Corynebacteriaceae</taxon>
        <taxon>Corynebacterium</taxon>
    </lineage>
</organism>
<evidence type="ECO:0000313" key="7">
    <source>
        <dbReference type="EMBL" id="TQE43235.1"/>
    </source>
</evidence>
<dbReference type="Proteomes" id="UP000318080">
    <property type="component" value="Unassembled WGS sequence"/>
</dbReference>
<name>A0A540R667_9CORY</name>
<feature type="transmembrane region" description="Helical" evidence="5">
    <location>
        <begin position="559"/>
        <end position="579"/>
    </location>
</feature>
<keyword evidence="8" id="KW-1185">Reference proteome</keyword>
<feature type="transmembrane region" description="Helical" evidence="5">
    <location>
        <begin position="756"/>
        <end position="776"/>
    </location>
</feature>
<gene>
    <name evidence="7" type="ORF">EJK80_08315</name>
</gene>
<feature type="transmembrane region" description="Helical" evidence="5">
    <location>
        <begin position="6"/>
        <end position="24"/>
    </location>
</feature>
<dbReference type="PANTHER" id="PTHR43077">
    <property type="entry name" value="TRANSPORT PERMEASE YVFS-RELATED"/>
    <property type="match status" value="1"/>
</dbReference>
<protein>
    <submittedName>
        <fullName evidence="7">YhgE/Pip domain-containing protein</fullName>
    </submittedName>
</protein>
<feature type="transmembrane region" description="Helical" evidence="5">
    <location>
        <begin position="646"/>
        <end position="663"/>
    </location>
</feature>
<evidence type="ECO:0000256" key="1">
    <source>
        <dbReference type="ARBA" id="ARBA00004141"/>
    </source>
</evidence>
<dbReference type="GO" id="GO:0016020">
    <property type="term" value="C:membrane"/>
    <property type="evidence" value="ECO:0007669"/>
    <property type="project" value="UniProtKB-SubCell"/>
</dbReference>
<evidence type="ECO:0000256" key="4">
    <source>
        <dbReference type="ARBA" id="ARBA00023136"/>
    </source>
</evidence>